<dbReference type="Proteomes" id="UP000295357">
    <property type="component" value="Unassembled WGS sequence"/>
</dbReference>
<evidence type="ECO:0000313" key="2">
    <source>
        <dbReference type="Proteomes" id="UP000295357"/>
    </source>
</evidence>
<dbReference type="Gene3D" id="3.40.190.10">
    <property type="entry name" value="Periplasmic binding protein-like II"/>
    <property type="match status" value="2"/>
</dbReference>
<gene>
    <name evidence="1" type="ORF">DFR39_103266</name>
</gene>
<dbReference type="PANTHER" id="PTHR35936:SF25">
    <property type="entry name" value="ABC TRANSPORTER SUBSTRATE-BINDING PROTEIN"/>
    <property type="match status" value="1"/>
</dbReference>
<evidence type="ECO:0000313" key="1">
    <source>
        <dbReference type="EMBL" id="TDP11340.1"/>
    </source>
</evidence>
<sequence length="269" mass="30456">MVLMMALLPIELRASSAPVDSNTAKSNRVVRIATDDAAAPYSHAVNGRAAGYYLRLVQRAAESMPGWRLEFTPMPWVRALRQAELGEADAVLPPYRGLGREWIAHYVRLPHREEVVLSCHAESGLGANSQWPQDFGGRHIGVTRGYLISPALVDTVQRRWVHKVEFRNARDALAALGAGDIDCYANERLSIEVNYQQARSDPLWANRLPTELKRPLLLSEQQAYLAISRQALRKRPELQEFARDLQVELNRLSESTEMQRLQNELIERP</sequence>
<dbReference type="PANTHER" id="PTHR35936">
    <property type="entry name" value="MEMBRANE-BOUND LYTIC MUREIN TRANSGLYCOSYLASE F"/>
    <property type="match status" value="1"/>
</dbReference>
<comment type="caution">
    <text evidence="1">The sequence shown here is derived from an EMBL/GenBank/DDBJ whole genome shotgun (WGS) entry which is preliminary data.</text>
</comment>
<accession>A0A4R6NCB9</accession>
<reference evidence="1 2" key="1">
    <citation type="submission" date="2019-03" db="EMBL/GenBank/DDBJ databases">
        <title>Genomic Encyclopedia of Type Strains, Phase IV (KMG-IV): sequencing the most valuable type-strain genomes for metagenomic binning, comparative biology and taxonomic classification.</title>
        <authorList>
            <person name="Goeker M."/>
        </authorList>
    </citation>
    <scope>NUCLEOTIDE SEQUENCE [LARGE SCALE GENOMIC DNA]</scope>
    <source>
        <strain evidence="1 2">DSM 25082</strain>
    </source>
</reference>
<dbReference type="SUPFAM" id="SSF53850">
    <property type="entry name" value="Periplasmic binding protein-like II"/>
    <property type="match status" value="1"/>
</dbReference>
<organism evidence="1 2">
    <name type="scientific">Roseateles asaccharophilus</name>
    <dbReference type="NCBI Taxonomy" id="582607"/>
    <lineage>
        <taxon>Bacteria</taxon>
        <taxon>Pseudomonadati</taxon>
        <taxon>Pseudomonadota</taxon>
        <taxon>Betaproteobacteria</taxon>
        <taxon>Burkholderiales</taxon>
        <taxon>Sphaerotilaceae</taxon>
        <taxon>Roseateles</taxon>
    </lineage>
</organism>
<dbReference type="EMBL" id="SNXE01000003">
    <property type="protein sequence ID" value="TDP11340.1"/>
    <property type="molecule type" value="Genomic_DNA"/>
</dbReference>
<name>A0A4R6NCB9_9BURK</name>
<dbReference type="AlphaFoldDB" id="A0A4R6NCB9"/>
<keyword evidence="2" id="KW-1185">Reference proteome</keyword>
<proteinExistence type="predicted"/>
<protein>
    <submittedName>
        <fullName evidence="1">Polar amino acid transport system substrate-binding protein</fullName>
    </submittedName>
</protein>